<dbReference type="Proteomes" id="UP000009145">
    <property type="component" value="Chromosome"/>
</dbReference>
<accession>I1YHU0</accession>
<dbReference type="RefSeq" id="WP_014703903.1">
    <property type="nucleotide sequence ID" value="NC_017856.1"/>
</dbReference>
<name>I1YHU0_METFJ</name>
<dbReference type="PANTHER" id="PTHR43861:SF3">
    <property type="entry name" value="PUTATIVE (AFU_ORTHOLOGUE AFUA_2G14390)-RELATED"/>
    <property type="match status" value="1"/>
</dbReference>
<dbReference type="CDD" id="cd02440">
    <property type="entry name" value="AdoMet_MTases"/>
    <property type="match status" value="1"/>
</dbReference>
<dbReference type="HOGENOM" id="CLU_056435_5_1_6"/>
<reference evidence="3 4" key="1">
    <citation type="journal article" date="2012" name="J. Bacteriol.">
        <title>Complete genome sequences of Methylophaga sp. strain JAM1 and Methylophaga sp. strain JAM7.</title>
        <authorList>
            <person name="Villeneuve C."/>
            <person name="Martineau C."/>
            <person name="Mauffrey F."/>
            <person name="Villemur R."/>
        </authorList>
    </citation>
    <scope>NUCLEOTIDE SEQUENCE [LARGE SCALE GENOMIC DNA]</scope>
    <source>
        <strain evidence="3 4">JAM7</strain>
    </source>
</reference>
<evidence type="ECO:0000313" key="4">
    <source>
        <dbReference type="Proteomes" id="UP000009145"/>
    </source>
</evidence>
<dbReference type="EMBL" id="CP003380">
    <property type="protein sequence ID" value="AFJ02483.1"/>
    <property type="molecule type" value="Genomic_DNA"/>
</dbReference>
<evidence type="ECO:0000259" key="2">
    <source>
        <dbReference type="Pfam" id="PF13649"/>
    </source>
</evidence>
<dbReference type="SUPFAM" id="SSF53335">
    <property type="entry name" value="S-adenosyl-L-methionine-dependent methyltransferases"/>
    <property type="match status" value="1"/>
</dbReference>
<evidence type="ECO:0000256" key="1">
    <source>
        <dbReference type="ARBA" id="ARBA00022679"/>
    </source>
</evidence>
<dbReference type="PANTHER" id="PTHR43861">
    <property type="entry name" value="TRANS-ACONITATE 2-METHYLTRANSFERASE-RELATED"/>
    <property type="match status" value="1"/>
</dbReference>
<dbReference type="InterPro" id="IPR029063">
    <property type="entry name" value="SAM-dependent_MTases_sf"/>
</dbReference>
<dbReference type="eggNOG" id="COG2227">
    <property type="taxonomic scope" value="Bacteria"/>
</dbReference>
<dbReference type="OrthoDB" id="9786503at2"/>
<gene>
    <name evidence="3" type="ordered locus">Q7C_1333</name>
</gene>
<dbReference type="STRING" id="754477.Q7C_1333"/>
<feature type="domain" description="Methyltransferase" evidence="2">
    <location>
        <begin position="33"/>
        <end position="125"/>
    </location>
</feature>
<keyword evidence="4" id="KW-1185">Reference proteome</keyword>
<dbReference type="PATRIC" id="fig|754477.3.peg.1314"/>
<protein>
    <submittedName>
        <fullName evidence="3">Tellurite resistance protein TehB</fullName>
    </submittedName>
</protein>
<dbReference type="Pfam" id="PF13649">
    <property type="entry name" value="Methyltransf_25"/>
    <property type="match status" value="1"/>
</dbReference>
<keyword evidence="1" id="KW-0808">Transferase</keyword>
<dbReference type="KEGG" id="mec:Q7C_1333"/>
<evidence type="ECO:0000313" key="3">
    <source>
        <dbReference type="EMBL" id="AFJ02483.1"/>
    </source>
</evidence>
<proteinExistence type="predicted"/>
<dbReference type="Gene3D" id="3.40.50.150">
    <property type="entry name" value="Vaccinia Virus protein VP39"/>
    <property type="match status" value="1"/>
</dbReference>
<dbReference type="InterPro" id="IPR041698">
    <property type="entry name" value="Methyltransf_25"/>
</dbReference>
<dbReference type="AlphaFoldDB" id="I1YHU0"/>
<sequence>MWDERYSGKNYAYGTEPNDFLKEKFSELPKGNVLCLAEGEGRNAVFLAEQGFAVTAVDLSAVGLDKARSLAASRGVPLILIHADLAEFDLGLNQWDGIVSIFCALPSPIRRRMHKQVVNALKPGGSIIIEAYTPQQVENNTGGGKDPDQMQTILSLKQELSGLSFTHLIEKQRDVNEGIYHTGLSAIVQAIAFKDPDIT</sequence>
<dbReference type="GO" id="GO:0016740">
    <property type="term" value="F:transferase activity"/>
    <property type="evidence" value="ECO:0007669"/>
    <property type="project" value="UniProtKB-KW"/>
</dbReference>
<organism evidence="3 4">
    <name type="scientific">Methylophaga frappieri (strain ATCC BAA-2434 / DSM 25690 / JAM7)</name>
    <dbReference type="NCBI Taxonomy" id="754477"/>
    <lineage>
        <taxon>Bacteria</taxon>
        <taxon>Pseudomonadati</taxon>
        <taxon>Pseudomonadota</taxon>
        <taxon>Gammaproteobacteria</taxon>
        <taxon>Thiotrichales</taxon>
        <taxon>Piscirickettsiaceae</taxon>
        <taxon>Methylophaga</taxon>
    </lineage>
</organism>